<dbReference type="InterPro" id="IPR004405">
    <property type="entry name" value="TF_pelota"/>
</dbReference>
<dbReference type="InterPro" id="IPR005140">
    <property type="entry name" value="eRF1_Pelota-like_N"/>
</dbReference>
<dbReference type="PANTHER" id="PTHR10853">
    <property type="entry name" value="PELOTA"/>
    <property type="match status" value="1"/>
</dbReference>
<dbReference type="SUPFAM" id="SSF53137">
    <property type="entry name" value="Translational machinery components"/>
    <property type="match status" value="1"/>
</dbReference>
<evidence type="ECO:0000256" key="10">
    <source>
        <dbReference type="SAM" id="Coils"/>
    </source>
</evidence>
<dbReference type="EC" id="3.1.-.-" evidence="9"/>
<dbReference type="Proteomes" id="UP001596447">
    <property type="component" value="Unassembled WGS sequence"/>
</dbReference>
<dbReference type="FunFam" id="2.30.30.870:FF:000002">
    <property type="entry name" value="Protein pelota homolog"/>
    <property type="match status" value="1"/>
</dbReference>
<comment type="caution">
    <text evidence="12">The sequence shown here is derived from an EMBL/GenBank/DDBJ whole genome shotgun (WGS) entry which is preliminary data.</text>
</comment>
<gene>
    <name evidence="9" type="primary">pelA</name>
    <name evidence="12" type="ORF">ACFQJ9_19700</name>
</gene>
<keyword evidence="10" id="KW-0175">Coiled coil</keyword>
<evidence type="ECO:0000256" key="4">
    <source>
        <dbReference type="ARBA" id="ARBA00022490"/>
    </source>
</evidence>
<organism evidence="12 13">
    <name type="scientific">Halospeciosus flavus</name>
    <dbReference type="NCBI Taxonomy" id="3032283"/>
    <lineage>
        <taxon>Archaea</taxon>
        <taxon>Methanobacteriati</taxon>
        <taxon>Methanobacteriota</taxon>
        <taxon>Stenosarchaea group</taxon>
        <taxon>Halobacteria</taxon>
        <taxon>Halobacteriales</taxon>
        <taxon>Halobacteriaceae</taxon>
        <taxon>Halospeciosus</taxon>
    </lineage>
</organism>
<dbReference type="Gene3D" id="2.30.30.870">
    <property type="entry name" value="Pelota, domain A"/>
    <property type="match status" value="1"/>
</dbReference>
<dbReference type="GO" id="GO:0046872">
    <property type="term" value="F:metal ion binding"/>
    <property type="evidence" value="ECO:0007669"/>
    <property type="project" value="UniProtKB-UniRule"/>
</dbReference>
<dbReference type="SUPFAM" id="SSF159065">
    <property type="entry name" value="Dom34/Pelota N-terminal domain-like"/>
    <property type="match status" value="1"/>
</dbReference>
<comment type="subunit">
    <text evidence="9">Monomer.</text>
</comment>
<dbReference type="InterPro" id="IPR029064">
    <property type="entry name" value="Ribosomal_eL30-like_sf"/>
</dbReference>
<evidence type="ECO:0000256" key="1">
    <source>
        <dbReference type="ARBA" id="ARBA00001968"/>
    </source>
</evidence>
<name>A0ABD5Z8X3_9EURY</name>
<dbReference type="GO" id="GO:0005737">
    <property type="term" value="C:cytoplasm"/>
    <property type="evidence" value="ECO:0007669"/>
    <property type="project" value="UniProtKB-SubCell"/>
</dbReference>
<reference evidence="12 13" key="1">
    <citation type="journal article" date="2019" name="Int. J. Syst. Evol. Microbiol.">
        <title>The Global Catalogue of Microorganisms (GCM) 10K type strain sequencing project: providing services to taxonomists for standard genome sequencing and annotation.</title>
        <authorList>
            <consortium name="The Broad Institute Genomics Platform"/>
            <consortium name="The Broad Institute Genome Sequencing Center for Infectious Disease"/>
            <person name="Wu L."/>
            <person name="Ma J."/>
        </authorList>
    </citation>
    <scope>NUCLEOTIDE SEQUENCE [LARGE SCALE GENOMIC DNA]</scope>
    <source>
        <strain evidence="12 13">XZGYJ-43</strain>
    </source>
</reference>
<evidence type="ECO:0000256" key="6">
    <source>
        <dbReference type="ARBA" id="ARBA00022723"/>
    </source>
</evidence>
<dbReference type="Gene3D" id="3.30.420.60">
    <property type="entry name" value="eRF1 domain 2"/>
    <property type="match status" value="1"/>
</dbReference>
<dbReference type="GO" id="GO:0004519">
    <property type="term" value="F:endonuclease activity"/>
    <property type="evidence" value="ECO:0007669"/>
    <property type="project" value="UniProtKB-UniRule"/>
</dbReference>
<dbReference type="RefSeq" id="WP_279528346.1">
    <property type="nucleotide sequence ID" value="NZ_CP122312.1"/>
</dbReference>
<dbReference type="SMART" id="SM01194">
    <property type="entry name" value="eRF1_1"/>
    <property type="match status" value="1"/>
</dbReference>
<protein>
    <recommendedName>
        <fullName evidence="9">Protein pelota homolog</fullName>
        <ecNumber evidence="9">3.1.-.-</ecNumber>
    </recommendedName>
</protein>
<dbReference type="EMBL" id="JBHTAR010000011">
    <property type="protein sequence ID" value="MFC7201604.1"/>
    <property type="molecule type" value="Genomic_DNA"/>
</dbReference>
<evidence type="ECO:0000256" key="8">
    <source>
        <dbReference type="ARBA" id="ARBA00022801"/>
    </source>
</evidence>
<dbReference type="SUPFAM" id="SSF55315">
    <property type="entry name" value="L30e-like"/>
    <property type="match status" value="1"/>
</dbReference>
<dbReference type="InterPro" id="IPR042226">
    <property type="entry name" value="eFR1_2_sf"/>
</dbReference>
<dbReference type="HAMAP" id="MF_01853">
    <property type="entry name" value="PelO"/>
    <property type="match status" value="1"/>
</dbReference>
<evidence type="ECO:0000259" key="11">
    <source>
        <dbReference type="SMART" id="SM01194"/>
    </source>
</evidence>
<feature type="coiled-coil region" evidence="10">
    <location>
        <begin position="246"/>
        <end position="273"/>
    </location>
</feature>
<comment type="similarity">
    <text evidence="3 9">Belongs to the eukaryotic release factor 1 family. Pelota subfamily.</text>
</comment>
<dbReference type="FunFam" id="3.30.1330.30:FF:000059">
    <property type="entry name" value="Protein pelota homolog"/>
    <property type="match status" value="1"/>
</dbReference>
<dbReference type="InterPro" id="IPR058547">
    <property type="entry name" value="Pelota_N"/>
</dbReference>
<dbReference type="Pfam" id="PF03465">
    <property type="entry name" value="eRF1_3"/>
    <property type="match status" value="1"/>
</dbReference>
<dbReference type="InterPro" id="IPR005142">
    <property type="entry name" value="eRF1_3"/>
</dbReference>
<keyword evidence="5 9" id="KW-0540">Nuclease</keyword>
<dbReference type="InterPro" id="IPR038069">
    <property type="entry name" value="Pelota/DOM34_N"/>
</dbReference>
<keyword evidence="6 9" id="KW-0479">Metal-binding</keyword>
<evidence type="ECO:0000256" key="5">
    <source>
        <dbReference type="ARBA" id="ARBA00022722"/>
    </source>
</evidence>
<dbReference type="Gene3D" id="3.30.1330.30">
    <property type="match status" value="1"/>
</dbReference>
<feature type="domain" description="eRF1/Pelota-like N-terminal" evidence="11">
    <location>
        <begin position="1"/>
        <end position="130"/>
    </location>
</feature>
<evidence type="ECO:0000256" key="2">
    <source>
        <dbReference type="ARBA" id="ARBA00004496"/>
    </source>
</evidence>
<accession>A0ABD5Z8X3</accession>
<evidence type="ECO:0000256" key="9">
    <source>
        <dbReference type="HAMAP-Rule" id="MF_01853"/>
    </source>
</evidence>
<dbReference type="Pfam" id="PF26356">
    <property type="entry name" value="Pelota_N"/>
    <property type="match status" value="1"/>
</dbReference>
<evidence type="ECO:0000313" key="13">
    <source>
        <dbReference type="Proteomes" id="UP001596447"/>
    </source>
</evidence>
<evidence type="ECO:0000256" key="7">
    <source>
        <dbReference type="ARBA" id="ARBA00022759"/>
    </source>
</evidence>
<keyword evidence="4 9" id="KW-0963">Cytoplasm</keyword>
<comment type="domain">
    <text evidence="9">The N-terminal domain has the RNA-binding Sm fold. It harbors the endoribonuclease activity.</text>
</comment>
<sequence>MQIKHREEREGGVTRITLVPESLDDLWHLTYVVEPGDLVAGDTTRRIQRDQEELRDTGGEREHMHVTLDVDEVEFHKFANRLRVSGVIEDASREDQLGLHHTLNVEERKEIAIQKRWKPDQLDRLEEAVEATDQPDVAIATVEEGEAHIHLVAQYGVDEYGTFTGTTGKGEYARGREELFGDLASALSRLDVEAIILAGPGFTKQDCLDFVEENYPDLTEKITTVDTSAVGGRGVHEVLKRGAVEEVQAETRIAEESELIDELTERMSTDERAAYGIDEVKKAADYGAVETLLVLDERLRKERAGEGEWEVDVNDIIETVEQQGGDVTVFSHEYAPGEQLQHLGGIAALLRYRLD</sequence>
<dbReference type="PANTHER" id="PTHR10853:SF0">
    <property type="entry name" value="PROTEIN PELOTA HOMOLOG"/>
    <property type="match status" value="1"/>
</dbReference>
<comment type="subcellular location">
    <subcellularLocation>
        <location evidence="2 9">Cytoplasm</location>
    </subcellularLocation>
</comment>
<comment type="function">
    <text evidence="9">May function in recognizing stalled ribosomes, interact with stem-loop structures in stalled mRNA molecules, and effect endonucleolytic cleavage of the mRNA. May play a role in the release non-functional ribosomes and degradation of damaged mRNAs. Has endoribonuclease activity.</text>
</comment>
<dbReference type="InterPro" id="IPR023521">
    <property type="entry name" value="Pelota_arc"/>
</dbReference>
<keyword evidence="7 9" id="KW-0255">Endonuclease</keyword>
<dbReference type="AlphaFoldDB" id="A0ABD5Z8X3"/>
<keyword evidence="13" id="KW-1185">Reference proteome</keyword>
<dbReference type="NCBIfam" id="TIGR00111">
    <property type="entry name" value="pelota"/>
    <property type="match status" value="1"/>
</dbReference>
<comment type="cofactor">
    <cofactor evidence="1 9">
        <name>a divalent metal cation</name>
        <dbReference type="ChEBI" id="CHEBI:60240"/>
    </cofactor>
</comment>
<evidence type="ECO:0000256" key="3">
    <source>
        <dbReference type="ARBA" id="ARBA00009504"/>
    </source>
</evidence>
<dbReference type="GO" id="GO:0016787">
    <property type="term" value="F:hydrolase activity"/>
    <property type="evidence" value="ECO:0007669"/>
    <property type="project" value="UniProtKB-KW"/>
</dbReference>
<keyword evidence="8 9" id="KW-0378">Hydrolase</keyword>
<evidence type="ECO:0000313" key="12">
    <source>
        <dbReference type="EMBL" id="MFC7201604.1"/>
    </source>
</evidence>
<proteinExistence type="inferred from homology"/>